<sequence length="1864" mass="210147">MDDSDTPSNKQSDQSLNSRDEPFTNITPDGETHLNERATIQAEGEDDDSISIQTTTDFLLPIAPDSETPPQEHKLGLDINKIRGWSGSEYDDYDVIAVHGIRDDYKTAWIDKKGGWILKEKLFKNMSIREIDYSYEIHGSSTLHRPNGIHILAQELVDRYAEERDLLAETETDRPIIWVCHDIGGTIVKEALLIASQNQAKYGKIFMHTTGIVFIGTPHRFESQDDAEDQILKLVLLSRPDIRGRDLMKAKYLAEQTDQINKRFLSTKILDRACVFNMISQSAIDSLSYKAADDQSEAADGCSYDITDPNTAVTPFRRNTHFIGHAFEASGRARSDTINHLDLIRDEGIAMLESTNETLERTGICLKVSYGLIPLQTRLLSLVPPTRALNIPFDPVLPFPPVLRWLHLQPPYLSFMKQEMGPNHLHIHGDGNPSVDIKEASRLLYAHLDSKAAHNDPNKTVIYFEFDQHDSRYRSLSSMLVYLINTILWHFWTTSEVLASKELAFLTDTKSWAVDDLYLIFAKLRYRLIVDQDLTFFISCFDQCPEDQRRWFMDRLLKENSYREASLRLIISTSSNDSLGIDRVTTNRHINVAECPLFDEPQEKLLLDLRPDLDDLLATRPVYGDFLSEIKNLLTDCHQMPQVARLLLRWLTFWHRGKNKAEISSIIASLSPANADNIVKVFIEHLPPVLQEKAKTAFHWIQHAMEPWSADALVEALTLYASPDEEPSLFDLDKKAQIDELTSALGGIITVENHDVKFCHPSFYQVTGLIGDESREEYVARIHKSMATTCLRYFQLDSAEAFINGLWSRSITGSPDEPLEPFVVYHQRDSMAEYAVRFWAEHYKLSGLFKPKELVRDLFAKRYYRARWEIAFWLLSNPFTRIGRHYISTLPIFAMLGLQDLMEEDILSERDLPSYTKDCWFAIIEAIRWGHTDIAKRLISLAEVDEGELQVALRWAAAKNDLEIIKDLLAKIPDLQSFSWPENLIDRAAAMGQEKLVSAMLISGYDVNKVGIYWEAPPTIIAAWRNQLSTLRILLKSEKKPDLSMTDGDGDSLLMSAARVGDPDLIRLVIDAIRGDEEVKADDSTREEVVRAALLNSAHRAIAVLLESGLGCIEINRDNEPFLRIAAFFGFSECVRVLLSHQVDLNAEWSGWTPIYTAVSKGYIRTVRLLLEHEPKPRLDMTPSGEDTILVRAIISGNVELVSLLIKHGALVDSIDENDMYNKTPLSRACSEGNLEMVKLLLERNADVNYTGGISDPPLFAAIYNRKLEVAKYLLENTKPDVEWKGPEGLGVLQAAYKYPEILSELLEIGSPIDGMSIWGTVLHMACEGFSESVQALLNNDPKPDLEVEMPDDAVVEDEIGYTPLQLACKACSFECVKALLEAGANPRVINRDGEDVVDILLGAPLESQDCGKCLRLLFSTPYDLPKERVDEEGRTRLHRIRQSTPVDVVRRFTSLISDLDVPDGKGYTPLAVAVSKGNIDVARYFIELGAKVNILSPQYGSILHIAVSNGAIDLAKLLIGSGADPEMVHLQYGESLMYTAIGISESGSRNRMIRYLADEAQVSISKAGGALGYPVIRAASMTIQPTGSPDLLKFFIRRKAQLDVTDNQGRNVVHFVSKSRFHDVFKILLRDKETINTPDNFGRTPVHFAASNPNPAYLDDLLNTGKIVDIDVKDLDRWTPLMWAARSRNHINMQRLLSEKAGIWVRSLSSDSGEGWSPLKLARFSGLRTGLEDLEPHPQQRSRLGQNALEEIWDDNFHKTKDGDHKYVPCSSCLVDIIGLMWRCMGCKEDFNLCFKCFPNRSSFHDPDHNFESIGPRYCEDADHESVASHVTKEEALIVDEAGLMSEEDNESGSDDLDLDSDS</sequence>
<evidence type="ECO:0000256" key="4">
    <source>
        <dbReference type="ARBA" id="ARBA00022833"/>
    </source>
</evidence>
<evidence type="ECO:0000259" key="8">
    <source>
        <dbReference type="SMART" id="SM00291"/>
    </source>
</evidence>
<accession>A0A8H6DBE9</accession>
<dbReference type="InterPro" id="IPR051165">
    <property type="entry name" value="Multifunctional_ANK_Repeat"/>
</dbReference>
<evidence type="ECO:0000256" key="3">
    <source>
        <dbReference type="ARBA" id="ARBA00022771"/>
    </source>
</evidence>
<keyword evidence="1" id="KW-0479">Metal-binding</keyword>
<dbReference type="CDD" id="cd02249">
    <property type="entry name" value="ZZ"/>
    <property type="match status" value="1"/>
</dbReference>
<dbReference type="SUPFAM" id="SSF53474">
    <property type="entry name" value="alpha/beta-Hydrolases"/>
    <property type="match status" value="1"/>
</dbReference>
<dbReference type="InterPro" id="IPR029058">
    <property type="entry name" value="AB_hydrolase_fold"/>
</dbReference>
<dbReference type="InterPro" id="IPR043145">
    <property type="entry name" value="Znf_ZZ_sf"/>
</dbReference>
<dbReference type="Gene3D" id="3.30.60.90">
    <property type="match status" value="1"/>
</dbReference>
<feature type="repeat" description="ANK" evidence="6">
    <location>
        <begin position="1221"/>
        <end position="1253"/>
    </location>
</feature>
<dbReference type="PANTHER" id="PTHR24123:SF33">
    <property type="entry name" value="PROTEIN HOS4"/>
    <property type="match status" value="1"/>
</dbReference>
<keyword evidence="3" id="KW-0863">Zinc-finger</keyword>
<feature type="domain" description="ZZ-type" evidence="8">
    <location>
        <begin position="1765"/>
        <end position="1812"/>
    </location>
</feature>
<evidence type="ECO:0000256" key="7">
    <source>
        <dbReference type="SAM" id="MobiDB-lite"/>
    </source>
</evidence>
<dbReference type="GO" id="GO:0008270">
    <property type="term" value="F:zinc ion binding"/>
    <property type="evidence" value="ECO:0007669"/>
    <property type="project" value="UniProtKB-KW"/>
</dbReference>
<gene>
    <name evidence="9" type="ORF">FGLOB1_6076</name>
</gene>
<dbReference type="Pfam" id="PF12796">
    <property type="entry name" value="Ank_2"/>
    <property type="match status" value="4"/>
</dbReference>
<feature type="compositionally biased region" description="Acidic residues" evidence="7">
    <location>
        <begin position="1847"/>
        <end position="1864"/>
    </location>
</feature>
<evidence type="ECO:0000256" key="6">
    <source>
        <dbReference type="PROSITE-ProRule" id="PRU00023"/>
    </source>
</evidence>
<dbReference type="PROSITE" id="PS50088">
    <property type="entry name" value="ANK_REPEAT"/>
    <property type="match status" value="6"/>
</dbReference>
<evidence type="ECO:0000256" key="1">
    <source>
        <dbReference type="ARBA" id="ARBA00022723"/>
    </source>
</evidence>
<dbReference type="InterPro" id="IPR000433">
    <property type="entry name" value="Znf_ZZ"/>
</dbReference>
<dbReference type="PANTHER" id="PTHR24123">
    <property type="entry name" value="ANKYRIN REPEAT-CONTAINING"/>
    <property type="match status" value="1"/>
</dbReference>
<dbReference type="SUPFAM" id="SSF48403">
    <property type="entry name" value="Ankyrin repeat"/>
    <property type="match status" value="4"/>
</dbReference>
<evidence type="ECO:0000256" key="2">
    <source>
        <dbReference type="ARBA" id="ARBA00022737"/>
    </source>
</evidence>
<feature type="repeat" description="ANK" evidence="6">
    <location>
        <begin position="1185"/>
        <end position="1217"/>
    </location>
</feature>
<feature type="repeat" description="ANK" evidence="6">
    <location>
        <begin position="1360"/>
        <end position="1392"/>
    </location>
</feature>
<organism evidence="9 10">
    <name type="scientific">Fusarium globosum</name>
    <dbReference type="NCBI Taxonomy" id="78864"/>
    <lineage>
        <taxon>Eukaryota</taxon>
        <taxon>Fungi</taxon>
        <taxon>Dikarya</taxon>
        <taxon>Ascomycota</taxon>
        <taxon>Pezizomycotina</taxon>
        <taxon>Sordariomycetes</taxon>
        <taxon>Hypocreomycetidae</taxon>
        <taxon>Hypocreales</taxon>
        <taxon>Nectriaceae</taxon>
        <taxon>Fusarium</taxon>
        <taxon>Fusarium fujikuroi species complex</taxon>
    </lineage>
</organism>
<keyword evidence="2" id="KW-0677">Repeat</keyword>
<dbReference type="EMBL" id="JAAQPF010000255">
    <property type="protein sequence ID" value="KAF5709137.1"/>
    <property type="molecule type" value="Genomic_DNA"/>
</dbReference>
<dbReference type="InterPro" id="IPR036770">
    <property type="entry name" value="Ankyrin_rpt-contain_sf"/>
</dbReference>
<proteinExistence type="predicted"/>
<feature type="region of interest" description="Disordered" evidence="7">
    <location>
        <begin position="1843"/>
        <end position="1864"/>
    </location>
</feature>
<protein>
    <submittedName>
        <fullName evidence="9">Ankyrin repeat</fullName>
    </submittedName>
</protein>
<feature type="repeat" description="ANK" evidence="6">
    <location>
        <begin position="1466"/>
        <end position="1498"/>
    </location>
</feature>
<dbReference type="SMART" id="SM00291">
    <property type="entry name" value="ZnF_ZZ"/>
    <property type="match status" value="1"/>
</dbReference>
<evidence type="ECO:0000313" key="9">
    <source>
        <dbReference type="EMBL" id="KAF5709137.1"/>
    </source>
</evidence>
<dbReference type="Proteomes" id="UP000532311">
    <property type="component" value="Unassembled WGS sequence"/>
</dbReference>
<feature type="repeat" description="ANK" evidence="6">
    <location>
        <begin position="1150"/>
        <end position="1173"/>
    </location>
</feature>
<comment type="caution">
    <text evidence="9">The sequence shown here is derived from an EMBL/GenBank/DDBJ whole genome shotgun (WGS) entry which is preliminary data.</text>
</comment>
<dbReference type="Gene3D" id="3.40.50.1820">
    <property type="entry name" value="alpha/beta hydrolase"/>
    <property type="match status" value="1"/>
</dbReference>
<dbReference type="Gene3D" id="1.25.40.20">
    <property type="entry name" value="Ankyrin repeat-containing domain"/>
    <property type="match status" value="3"/>
</dbReference>
<keyword evidence="4" id="KW-0862">Zinc</keyword>
<name>A0A8H6DBE9_9HYPO</name>
<dbReference type="InterPro" id="IPR002110">
    <property type="entry name" value="Ankyrin_rpt"/>
</dbReference>
<evidence type="ECO:0000256" key="5">
    <source>
        <dbReference type="ARBA" id="ARBA00023043"/>
    </source>
</evidence>
<feature type="compositionally biased region" description="Polar residues" evidence="7">
    <location>
        <begin position="1"/>
        <end position="17"/>
    </location>
</feature>
<keyword evidence="5 6" id="KW-0040">ANK repeat</keyword>
<dbReference type="SMART" id="SM00248">
    <property type="entry name" value="ANK"/>
    <property type="match status" value="18"/>
</dbReference>
<keyword evidence="10" id="KW-1185">Reference proteome</keyword>
<dbReference type="SUPFAM" id="SSF57850">
    <property type="entry name" value="RING/U-box"/>
    <property type="match status" value="1"/>
</dbReference>
<feature type="repeat" description="ANK" evidence="6">
    <location>
        <begin position="1499"/>
        <end position="1531"/>
    </location>
</feature>
<dbReference type="PROSITE" id="PS50297">
    <property type="entry name" value="ANK_REP_REGION"/>
    <property type="match status" value="5"/>
</dbReference>
<dbReference type="Pfam" id="PF00023">
    <property type="entry name" value="Ank"/>
    <property type="match status" value="2"/>
</dbReference>
<feature type="region of interest" description="Disordered" evidence="7">
    <location>
        <begin position="1"/>
        <end position="34"/>
    </location>
</feature>
<dbReference type="Pfam" id="PF00569">
    <property type="entry name" value="ZZ"/>
    <property type="match status" value="1"/>
</dbReference>
<evidence type="ECO:0000313" key="10">
    <source>
        <dbReference type="Proteomes" id="UP000532311"/>
    </source>
</evidence>
<reference evidence="9 10" key="1">
    <citation type="submission" date="2020-05" db="EMBL/GenBank/DDBJ databases">
        <title>Identification and distribution of gene clusters putatively required for synthesis of sphingolipid metabolism inhibitors in phylogenetically diverse species of the filamentous fungus Fusarium.</title>
        <authorList>
            <person name="Kim H.-S."/>
            <person name="Busman M."/>
            <person name="Brown D.W."/>
            <person name="Divon H."/>
            <person name="Uhlig S."/>
            <person name="Proctor R.H."/>
        </authorList>
    </citation>
    <scope>NUCLEOTIDE SEQUENCE [LARGE SCALE GENOMIC DNA]</scope>
    <source>
        <strain evidence="9 10">NRRL 26131</strain>
    </source>
</reference>